<keyword evidence="1" id="KW-0808">Transferase</keyword>
<dbReference type="CDD" id="cd16917">
    <property type="entry name" value="HATPase_UhpB-NarQ-NarX-like"/>
    <property type="match status" value="1"/>
</dbReference>
<sequence length="550" mass="64059">MKTKKLPSLIFSFFFSICLYPQKQEKKDLNYYVRQYDKADNIIKLVEPLDFFEKDKEVSLSNNYIQRATYDLYYITKIHYKLGDINRSEEAAIEGLKLLDGLPMTEAIKDSKLSFYNHLGILNREKSNYNKSLDNYAKSLSFSLKKSDSAMAYNNIGVVYIYMNEYEKAKQNFLKSYRAYKELKDTINIALPLGNLGRAQSKLNEEGALSNLKEALKIREKIDSPVIYENYEFLTEYYLDRKDSVNALMYAKKSYVAAKKFNRLTYKYEALSKLVNLGEHQYGKELFDVFDILLEKNKMQQASFAEARYSVDKEKEKTINEKNRREKAEIQAERNKVIYGSAGGFILMSSIFLYFYLRTRHKKEKLQERYATERQISKKLHDEVANEIFYVMSKMENEAASSELIENLEGIYHKTRDISKANAPLDLGENFGLELKDLLLSYQSEIVNIFTRNMSEISWNNLSSLKKETLYRVLQELMTNMRKHSQATLVTIRFERQQSKTVIAYQDNGIGGKLKKSNGLRNTENRMELAGGSIIFECEANKGFHAKIVI</sequence>
<dbReference type="InterPro" id="IPR011990">
    <property type="entry name" value="TPR-like_helical_dom_sf"/>
</dbReference>
<dbReference type="PANTHER" id="PTHR24421">
    <property type="entry name" value="NITRATE/NITRITE SENSOR PROTEIN NARX-RELATED"/>
    <property type="match status" value="1"/>
</dbReference>
<dbReference type="InterPro" id="IPR036890">
    <property type="entry name" value="HATPase_C_sf"/>
</dbReference>
<comment type="caution">
    <text evidence="6">The sequence shown here is derived from an EMBL/GenBank/DDBJ whole genome shotgun (WGS) entry which is preliminary data.</text>
</comment>
<dbReference type="SMART" id="SM00028">
    <property type="entry name" value="TPR"/>
    <property type="match status" value="4"/>
</dbReference>
<keyword evidence="7" id="KW-1185">Reference proteome</keyword>
<dbReference type="PANTHER" id="PTHR24421:SF60">
    <property type="entry name" value="SENSOR HISTIDINE KINASE COMP"/>
    <property type="match status" value="1"/>
</dbReference>
<keyword evidence="5" id="KW-0812">Transmembrane</keyword>
<dbReference type="Gene3D" id="3.30.565.10">
    <property type="entry name" value="Histidine kinase-like ATPase, C-terminal domain"/>
    <property type="match status" value="1"/>
</dbReference>
<gene>
    <name evidence="6" type="ORF">ACFSRZ_11035</name>
</gene>
<keyword evidence="5" id="KW-1133">Transmembrane helix</keyword>
<accession>A0ABW5LTI5</accession>
<evidence type="ECO:0000256" key="1">
    <source>
        <dbReference type="ARBA" id="ARBA00022679"/>
    </source>
</evidence>
<dbReference type="RefSeq" id="WP_379666615.1">
    <property type="nucleotide sequence ID" value="NZ_JBHULH010000004.1"/>
</dbReference>
<dbReference type="Pfam" id="PF13424">
    <property type="entry name" value="TPR_12"/>
    <property type="match status" value="1"/>
</dbReference>
<protein>
    <submittedName>
        <fullName evidence="6">Tetratricopeptide repeat protein</fullName>
    </submittedName>
</protein>
<evidence type="ECO:0000256" key="2">
    <source>
        <dbReference type="ARBA" id="ARBA00022777"/>
    </source>
</evidence>
<organism evidence="6 7">
    <name type="scientific">Pseudotenacibaculum haliotis</name>
    <dbReference type="NCBI Taxonomy" id="1862138"/>
    <lineage>
        <taxon>Bacteria</taxon>
        <taxon>Pseudomonadati</taxon>
        <taxon>Bacteroidota</taxon>
        <taxon>Flavobacteriia</taxon>
        <taxon>Flavobacteriales</taxon>
        <taxon>Flavobacteriaceae</taxon>
        <taxon>Pseudotenacibaculum</taxon>
    </lineage>
</organism>
<evidence type="ECO:0000256" key="4">
    <source>
        <dbReference type="PROSITE-ProRule" id="PRU00339"/>
    </source>
</evidence>
<keyword evidence="3" id="KW-0902">Two-component regulatory system</keyword>
<keyword evidence="4" id="KW-0802">TPR repeat</keyword>
<evidence type="ECO:0000256" key="3">
    <source>
        <dbReference type="ARBA" id="ARBA00023012"/>
    </source>
</evidence>
<evidence type="ECO:0000313" key="6">
    <source>
        <dbReference type="EMBL" id="MFD2567909.1"/>
    </source>
</evidence>
<dbReference type="SUPFAM" id="SSF48452">
    <property type="entry name" value="TPR-like"/>
    <property type="match status" value="1"/>
</dbReference>
<feature type="repeat" description="TPR" evidence="4">
    <location>
        <begin position="150"/>
        <end position="183"/>
    </location>
</feature>
<feature type="transmembrane region" description="Helical" evidence="5">
    <location>
        <begin position="337"/>
        <end position="357"/>
    </location>
</feature>
<evidence type="ECO:0000313" key="7">
    <source>
        <dbReference type="Proteomes" id="UP001597508"/>
    </source>
</evidence>
<evidence type="ECO:0000256" key="5">
    <source>
        <dbReference type="SAM" id="Phobius"/>
    </source>
</evidence>
<dbReference type="SUPFAM" id="SSF55874">
    <property type="entry name" value="ATPase domain of HSP90 chaperone/DNA topoisomerase II/histidine kinase"/>
    <property type="match status" value="1"/>
</dbReference>
<dbReference type="Proteomes" id="UP001597508">
    <property type="component" value="Unassembled WGS sequence"/>
</dbReference>
<reference evidence="7" key="1">
    <citation type="journal article" date="2019" name="Int. J. Syst. Evol. Microbiol.">
        <title>The Global Catalogue of Microorganisms (GCM) 10K type strain sequencing project: providing services to taxonomists for standard genome sequencing and annotation.</title>
        <authorList>
            <consortium name="The Broad Institute Genomics Platform"/>
            <consortium name="The Broad Institute Genome Sequencing Center for Infectious Disease"/>
            <person name="Wu L."/>
            <person name="Ma J."/>
        </authorList>
    </citation>
    <scope>NUCLEOTIDE SEQUENCE [LARGE SCALE GENOMIC DNA]</scope>
    <source>
        <strain evidence="7">KCTC 52127</strain>
    </source>
</reference>
<dbReference type="InterPro" id="IPR050482">
    <property type="entry name" value="Sensor_HK_TwoCompSys"/>
</dbReference>
<dbReference type="InterPro" id="IPR019734">
    <property type="entry name" value="TPR_rpt"/>
</dbReference>
<dbReference type="Gene3D" id="1.25.40.10">
    <property type="entry name" value="Tetratricopeptide repeat domain"/>
    <property type="match status" value="1"/>
</dbReference>
<dbReference type="PROSITE" id="PS50005">
    <property type="entry name" value="TPR"/>
    <property type="match status" value="1"/>
</dbReference>
<proteinExistence type="predicted"/>
<name>A0ABW5LTI5_9FLAO</name>
<keyword evidence="2" id="KW-0418">Kinase</keyword>
<keyword evidence="5" id="KW-0472">Membrane</keyword>
<dbReference type="EMBL" id="JBHULH010000004">
    <property type="protein sequence ID" value="MFD2567909.1"/>
    <property type="molecule type" value="Genomic_DNA"/>
</dbReference>